<dbReference type="SUPFAM" id="SSF48452">
    <property type="entry name" value="TPR-like"/>
    <property type="match status" value="2"/>
</dbReference>
<dbReference type="EMBL" id="JADIMS010000028">
    <property type="protein sequence ID" value="MBO8449771.1"/>
    <property type="molecule type" value="Genomic_DNA"/>
</dbReference>
<evidence type="ECO:0000313" key="5">
    <source>
        <dbReference type="Proteomes" id="UP000823616"/>
    </source>
</evidence>
<dbReference type="GO" id="GO:0035269">
    <property type="term" value="P:protein O-linked glycosylation via mannose"/>
    <property type="evidence" value="ECO:0007669"/>
    <property type="project" value="TreeGrafter"/>
</dbReference>
<protein>
    <submittedName>
        <fullName evidence="4">Tetratricopeptide repeat protein</fullName>
    </submittedName>
</protein>
<evidence type="ECO:0000313" key="4">
    <source>
        <dbReference type="EMBL" id="MBO8449771.1"/>
    </source>
</evidence>
<keyword evidence="1" id="KW-0677">Repeat</keyword>
<dbReference type="AlphaFoldDB" id="A0A9D9ENE9"/>
<dbReference type="PROSITE" id="PS50293">
    <property type="entry name" value="TPR_REGION"/>
    <property type="match status" value="1"/>
</dbReference>
<sequence length="458" mass="51697">MPAVFILCTALLAAGVVVLAAVLIKNLLAPQKLETIEKLIRNGKQQQAIKLAKSVIAKSPHDAEAHYMLGKAYLADHKPELALMEMKAVNSAGAFSAKIPEEEFRQIIAKLYLRFNQYDEALKEYLLLIKRNPRKADYYFMAGELFEQRENTDQAVAYYRKAVDLDPHHAAAHAALGFLLYRAKQNVPAEQEIATALKLDPQNAKAHFYSGRIFMGNHEYGKAVAAFEKAMRSPELKQKALIERGRCYMEAGNYDKAKVEFTSAIKNQNTPAAGDTLYARYFLAACCEKQRDIDGAVAQWAEIQKQKKNFLDVNDKLKLYQSATTNDRMKEYLTAGKEDFFTICRTVVTDYLKLVPSNIKETKYGCVVLAAENDEGMLNMRKMPKYIVFYRDPNFIEDNFLRNLQEIMKKQSVVRATVLTSSGFTRGAVKFAENRPLDLIGPEKLENILASVNPFAGK</sequence>
<reference evidence="4" key="2">
    <citation type="journal article" date="2021" name="PeerJ">
        <title>Extensive microbial diversity within the chicken gut microbiome revealed by metagenomics and culture.</title>
        <authorList>
            <person name="Gilroy R."/>
            <person name="Ravi A."/>
            <person name="Getino M."/>
            <person name="Pursley I."/>
            <person name="Horton D.L."/>
            <person name="Alikhan N.F."/>
            <person name="Baker D."/>
            <person name="Gharbi K."/>
            <person name="Hall N."/>
            <person name="Watson M."/>
            <person name="Adriaenssens E.M."/>
            <person name="Foster-Nyarko E."/>
            <person name="Jarju S."/>
            <person name="Secka A."/>
            <person name="Antonio M."/>
            <person name="Oren A."/>
            <person name="Chaudhuri R.R."/>
            <person name="La Ragione R."/>
            <person name="Hildebrand F."/>
            <person name="Pallen M.J."/>
        </authorList>
    </citation>
    <scope>NUCLEOTIDE SEQUENCE</scope>
    <source>
        <strain evidence="4">B3-4054</strain>
    </source>
</reference>
<dbReference type="PROSITE" id="PS50005">
    <property type="entry name" value="TPR"/>
    <property type="match status" value="3"/>
</dbReference>
<feature type="repeat" description="TPR" evidence="3">
    <location>
        <begin position="238"/>
        <end position="271"/>
    </location>
</feature>
<evidence type="ECO:0000256" key="2">
    <source>
        <dbReference type="ARBA" id="ARBA00022803"/>
    </source>
</evidence>
<dbReference type="Proteomes" id="UP000823616">
    <property type="component" value="Unassembled WGS sequence"/>
</dbReference>
<name>A0A9D9ENE9_9SPIR</name>
<organism evidence="4 5">
    <name type="scientific">Candidatus Avitreponema avistercoris</name>
    <dbReference type="NCBI Taxonomy" id="2840705"/>
    <lineage>
        <taxon>Bacteria</taxon>
        <taxon>Pseudomonadati</taxon>
        <taxon>Spirochaetota</taxon>
        <taxon>Spirochaetia</taxon>
        <taxon>Spirochaetales</taxon>
        <taxon>Candidatus Avitreponema</taxon>
    </lineage>
</organism>
<keyword evidence="2 3" id="KW-0802">TPR repeat</keyword>
<dbReference type="InterPro" id="IPR011990">
    <property type="entry name" value="TPR-like_helical_dom_sf"/>
</dbReference>
<dbReference type="Pfam" id="PF13432">
    <property type="entry name" value="TPR_16"/>
    <property type="match status" value="3"/>
</dbReference>
<reference evidence="4" key="1">
    <citation type="submission" date="2020-10" db="EMBL/GenBank/DDBJ databases">
        <authorList>
            <person name="Gilroy R."/>
        </authorList>
    </citation>
    <scope>NUCLEOTIDE SEQUENCE</scope>
    <source>
        <strain evidence="4">B3-4054</strain>
    </source>
</reference>
<feature type="repeat" description="TPR" evidence="3">
    <location>
        <begin position="102"/>
        <end position="135"/>
    </location>
</feature>
<dbReference type="SMART" id="SM00028">
    <property type="entry name" value="TPR"/>
    <property type="match status" value="6"/>
</dbReference>
<evidence type="ECO:0000256" key="1">
    <source>
        <dbReference type="ARBA" id="ARBA00022737"/>
    </source>
</evidence>
<comment type="caution">
    <text evidence="4">The sequence shown here is derived from an EMBL/GenBank/DDBJ whole genome shotgun (WGS) entry which is preliminary data.</text>
</comment>
<dbReference type="GO" id="GO:0000030">
    <property type="term" value="F:mannosyltransferase activity"/>
    <property type="evidence" value="ECO:0007669"/>
    <property type="project" value="TreeGrafter"/>
</dbReference>
<dbReference type="InterPro" id="IPR019734">
    <property type="entry name" value="TPR_rpt"/>
</dbReference>
<accession>A0A9D9ENE9</accession>
<dbReference type="Gene3D" id="1.25.40.10">
    <property type="entry name" value="Tetratricopeptide repeat domain"/>
    <property type="match status" value="3"/>
</dbReference>
<dbReference type="GO" id="GO:0030968">
    <property type="term" value="P:endoplasmic reticulum unfolded protein response"/>
    <property type="evidence" value="ECO:0007669"/>
    <property type="project" value="TreeGrafter"/>
</dbReference>
<gene>
    <name evidence="4" type="ORF">IAA96_01545</name>
</gene>
<dbReference type="InterPro" id="IPR052346">
    <property type="entry name" value="O-mannosyl-transferase_TMTC"/>
</dbReference>
<dbReference type="PANTHER" id="PTHR44227">
    <property type="match status" value="1"/>
</dbReference>
<feature type="repeat" description="TPR" evidence="3">
    <location>
        <begin position="136"/>
        <end position="169"/>
    </location>
</feature>
<dbReference type="PANTHER" id="PTHR44227:SF3">
    <property type="entry name" value="PROTEIN O-MANNOSYL-TRANSFERASE TMTC4"/>
    <property type="match status" value="1"/>
</dbReference>
<proteinExistence type="predicted"/>
<evidence type="ECO:0000256" key="3">
    <source>
        <dbReference type="PROSITE-ProRule" id="PRU00339"/>
    </source>
</evidence>